<accession>A0A9D2DKF0</accession>
<feature type="active site" description="Proton acceptor" evidence="6">
    <location>
        <position position="239"/>
    </location>
</feature>
<comment type="similarity">
    <text evidence="5">Belongs to the FMN-dependent alpha-hydroxy acid dehydrogenase family.</text>
</comment>
<feature type="binding site" evidence="7">
    <location>
        <begin position="270"/>
        <end position="274"/>
    </location>
    <ligand>
        <name>FMN</name>
        <dbReference type="ChEBI" id="CHEBI:58210"/>
    </ligand>
</feature>
<dbReference type="PIRSF" id="PIRSF000138">
    <property type="entry name" value="Al-hdrx_acd_dh"/>
    <property type="match status" value="1"/>
</dbReference>
<keyword evidence="3 7" id="KW-0288">FMN</keyword>
<evidence type="ECO:0000256" key="6">
    <source>
        <dbReference type="PIRSR" id="PIRSR000138-1"/>
    </source>
</evidence>
<dbReference type="PROSITE" id="PS51349">
    <property type="entry name" value="FMN_HYDROXY_ACID_DH_2"/>
    <property type="match status" value="1"/>
</dbReference>
<feature type="binding site" evidence="7">
    <location>
        <position position="215"/>
    </location>
    <ligand>
        <name>FMN</name>
        <dbReference type="ChEBI" id="CHEBI:58210"/>
    </ligand>
</feature>
<feature type="domain" description="FMN hydroxy acid dehydrogenase" evidence="8">
    <location>
        <begin position="37"/>
        <end position="341"/>
    </location>
</feature>
<keyword evidence="4" id="KW-0560">Oxidoreductase</keyword>
<evidence type="ECO:0000313" key="9">
    <source>
        <dbReference type="EMBL" id="HIZ18394.1"/>
    </source>
</evidence>
<evidence type="ECO:0000256" key="5">
    <source>
        <dbReference type="ARBA" id="ARBA00024042"/>
    </source>
</evidence>
<dbReference type="PANTHER" id="PTHR10578:SF107">
    <property type="entry name" value="2-HYDROXYACID OXIDASE 1"/>
    <property type="match status" value="1"/>
</dbReference>
<comment type="cofactor">
    <cofactor evidence="1">
        <name>FMN</name>
        <dbReference type="ChEBI" id="CHEBI:58210"/>
    </cofactor>
</comment>
<comment type="caution">
    <text evidence="9">The sequence shown here is derived from an EMBL/GenBank/DDBJ whole genome shotgun (WGS) entry which is preliminary data.</text>
</comment>
<evidence type="ECO:0000259" key="8">
    <source>
        <dbReference type="PROSITE" id="PS51349"/>
    </source>
</evidence>
<dbReference type="InterPro" id="IPR037396">
    <property type="entry name" value="FMN_HAD"/>
</dbReference>
<name>A0A9D2DKF0_9ACTN</name>
<reference evidence="9" key="1">
    <citation type="journal article" date="2021" name="PeerJ">
        <title>Extensive microbial diversity within the chicken gut microbiome revealed by metagenomics and culture.</title>
        <authorList>
            <person name="Gilroy R."/>
            <person name="Ravi A."/>
            <person name="Getino M."/>
            <person name="Pursley I."/>
            <person name="Horton D.L."/>
            <person name="Alikhan N.F."/>
            <person name="Baker D."/>
            <person name="Gharbi K."/>
            <person name="Hall N."/>
            <person name="Watson M."/>
            <person name="Adriaenssens E.M."/>
            <person name="Foster-Nyarko E."/>
            <person name="Jarju S."/>
            <person name="Secka A."/>
            <person name="Antonio M."/>
            <person name="Oren A."/>
            <person name="Chaudhuri R.R."/>
            <person name="La Ragione R."/>
            <person name="Hildebrand F."/>
            <person name="Pallen M.J."/>
        </authorList>
    </citation>
    <scope>NUCLEOTIDE SEQUENCE</scope>
    <source>
        <strain evidence="9">ChiHecolR3B27-1887</strain>
    </source>
</reference>
<dbReference type="Gene3D" id="3.20.20.70">
    <property type="entry name" value="Aldolase class I"/>
    <property type="match status" value="1"/>
</dbReference>
<dbReference type="EMBL" id="DXBZ01000088">
    <property type="protein sequence ID" value="HIZ18394.1"/>
    <property type="molecule type" value="Genomic_DNA"/>
</dbReference>
<dbReference type="GO" id="GO:0010181">
    <property type="term" value="F:FMN binding"/>
    <property type="evidence" value="ECO:0007669"/>
    <property type="project" value="InterPro"/>
</dbReference>
<dbReference type="AlphaFoldDB" id="A0A9D2DKF0"/>
<keyword evidence="2 7" id="KW-0285">Flavoprotein</keyword>
<dbReference type="PANTHER" id="PTHR10578">
    <property type="entry name" value="S -2-HYDROXY-ACID OXIDASE-RELATED"/>
    <property type="match status" value="1"/>
</dbReference>
<evidence type="ECO:0000313" key="10">
    <source>
        <dbReference type="Proteomes" id="UP000824029"/>
    </source>
</evidence>
<sequence length="341" mass="35421">MTYAELAAAARGNIGPHCRACAVCDGRACAGVMPGPGDKGVGHVAHRNWEAWQGLHVNMDTLHASFSADTRTTVLGRELSLPVMIGPVGDVQRHYGEKYDTVGYNRCVLEAAAGEGTLAWTGDGLDASIMAEACGLIASLGGRGVPTVKPWDEKTLDAKLNQALAARPAALAMDIDAAGLPFLRGQEPPAGAKSAVQVARIVERCHEARVPFVLKGVMTPAAALRAAEAGVDAIVVSNHGGRVLDGTPSTAEVLPRIVEAAGDRVEVLVDGGVRSGLDVFRVLALGAHACLVCRPFVVAAFGGGADGVRSYLAQLRDELSDAMEMCGTPTVADITREALWS</sequence>
<feature type="binding site" evidence="7">
    <location>
        <position position="239"/>
    </location>
    <ligand>
        <name>glyoxylate</name>
        <dbReference type="ChEBI" id="CHEBI:36655"/>
    </ligand>
</feature>
<dbReference type="InterPro" id="IPR000262">
    <property type="entry name" value="FMN-dep_DH"/>
</dbReference>
<dbReference type="Pfam" id="PF01070">
    <property type="entry name" value="FMN_dh"/>
    <property type="match status" value="2"/>
</dbReference>
<organism evidence="9 10">
    <name type="scientific">Candidatus Olsenella stercoravium</name>
    <dbReference type="NCBI Taxonomy" id="2838713"/>
    <lineage>
        <taxon>Bacteria</taxon>
        <taxon>Bacillati</taxon>
        <taxon>Actinomycetota</taxon>
        <taxon>Coriobacteriia</taxon>
        <taxon>Coriobacteriales</taxon>
        <taxon>Atopobiaceae</taxon>
        <taxon>Olsenella</taxon>
    </lineage>
</organism>
<dbReference type="GO" id="GO:0016491">
    <property type="term" value="F:oxidoreductase activity"/>
    <property type="evidence" value="ECO:0007669"/>
    <property type="project" value="UniProtKB-KW"/>
</dbReference>
<evidence type="ECO:0000256" key="7">
    <source>
        <dbReference type="PIRSR" id="PIRSR000138-2"/>
    </source>
</evidence>
<dbReference type="Proteomes" id="UP000824029">
    <property type="component" value="Unassembled WGS sequence"/>
</dbReference>
<reference evidence="9" key="2">
    <citation type="submission" date="2021-04" db="EMBL/GenBank/DDBJ databases">
        <authorList>
            <person name="Gilroy R."/>
        </authorList>
    </citation>
    <scope>NUCLEOTIDE SEQUENCE</scope>
    <source>
        <strain evidence="9">ChiHecolR3B27-1887</strain>
    </source>
</reference>
<dbReference type="InterPro" id="IPR013785">
    <property type="entry name" value="Aldolase_TIM"/>
</dbReference>
<feature type="binding site" evidence="7">
    <location>
        <position position="237"/>
    </location>
    <ligand>
        <name>FMN</name>
        <dbReference type="ChEBI" id="CHEBI:58210"/>
    </ligand>
</feature>
<dbReference type="InterPro" id="IPR012133">
    <property type="entry name" value="Alpha-hydoxy_acid_DH_FMN"/>
</dbReference>
<evidence type="ECO:0000256" key="3">
    <source>
        <dbReference type="ARBA" id="ARBA00022643"/>
    </source>
</evidence>
<evidence type="ECO:0000256" key="1">
    <source>
        <dbReference type="ARBA" id="ARBA00001917"/>
    </source>
</evidence>
<evidence type="ECO:0000256" key="4">
    <source>
        <dbReference type="ARBA" id="ARBA00023002"/>
    </source>
</evidence>
<gene>
    <name evidence="9" type="ORF">IAA22_04700</name>
</gene>
<evidence type="ECO:0000256" key="2">
    <source>
        <dbReference type="ARBA" id="ARBA00022630"/>
    </source>
</evidence>
<feature type="binding site" evidence="7">
    <location>
        <position position="242"/>
    </location>
    <ligand>
        <name>glyoxylate</name>
        <dbReference type="ChEBI" id="CHEBI:36655"/>
    </ligand>
</feature>
<dbReference type="SUPFAM" id="SSF51395">
    <property type="entry name" value="FMN-linked oxidoreductases"/>
    <property type="match status" value="1"/>
</dbReference>
<protein>
    <submittedName>
        <fullName evidence="9">Alpha-hydroxy-acid oxidizing protein</fullName>
    </submittedName>
</protein>
<proteinExistence type="inferred from homology"/>